<dbReference type="InterPro" id="IPR008948">
    <property type="entry name" value="L-Aspartase-like"/>
</dbReference>
<dbReference type="SUPFAM" id="SSF48557">
    <property type="entry name" value="L-aspartase-like"/>
    <property type="match status" value="1"/>
</dbReference>
<dbReference type="GO" id="GO:0070626">
    <property type="term" value="F:(S)-2-(5-amino-1-(5-phospho-D-ribosyl)imidazole-4-carboxamido) succinate lyase (fumarate-forming) activity"/>
    <property type="evidence" value="ECO:0007669"/>
    <property type="project" value="TreeGrafter"/>
</dbReference>
<dbReference type="AlphaFoldDB" id="A0A1G2MSU1"/>
<dbReference type="GO" id="GO:0044208">
    <property type="term" value="P:'de novo' AMP biosynthetic process"/>
    <property type="evidence" value="ECO:0007669"/>
    <property type="project" value="TreeGrafter"/>
</dbReference>
<proteinExistence type="predicted"/>
<dbReference type="EMBL" id="MHRP01000038">
    <property type="protein sequence ID" value="OHA26082.1"/>
    <property type="molecule type" value="Genomic_DNA"/>
</dbReference>
<dbReference type="GO" id="GO:0005829">
    <property type="term" value="C:cytosol"/>
    <property type="evidence" value="ECO:0007669"/>
    <property type="project" value="TreeGrafter"/>
</dbReference>
<dbReference type="PANTHER" id="PTHR43172">
    <property type="entry name" value="ADENYLOSUCCINATE LYASE"/>
    <property type="match status" value="1"/>
</dbReference>
<gene>
    <name evidence="3" type="ORF">A3D56_02080</name>
</gene>
<name>A0A1G2MSU1_9BACT</name>
<organism evidence="3 4">
    <name type="scientific">Candidatus Taylorbacteria bacterium RIFCSPHIGHO2_02_FULL_45_35</name>
    <dbReference type="NCBI Taxonomy" id="1802311"/>
    <lineage>
        <taxon>Bacteria</taxon>
        <taxon>Candidatus Tayloriibacteriota</taxon>
    </lineage>
</organism>
<protein>
    <recommendedName>
        <fullName evidence="2">Fumarate lyase N-terminal domain-containing protein</fullName>
    </recommendedName>
</protein>
<feature type="domain" description="Fumarate lyase N-terminal" evidence="2">
    <location>
        <begin position="98"/>
        <end position="302"/>
    </location>
</feature>
<evidence type="ECO:0000256" key="1">
    <source>
        <dbReference type="ARBA" id="ARBA00023239"/>
    </source>
</evidence>
<evidence type="ECO:0000313" key="4">
    <source>
        <dbReference type="Proteomes" id="UP000177943"/>
    </source>
</evidence>
<evidence type="ECO:0000313" key="3">
    <source>
        <dbReference type="EMBL" id="OHA26082.1"/>
    </source>
</evidence>
<dbReference type="Proteomes" id="UP000177943">
    <property type="component" value="Unassembled WGS sequence"/>
</dbReference>
<dbReference type="InterPro" id="IPR022761">
    <property type="entry name" value="Fumarate_lyase_N"/>
</dbReference>
<dbReference type="Gene3D" id="1.20.200.10">
    <property type="entry name" value="Fumarase/aspartase (Central domain)"/>
    <property type="match status" value="1"/>
</dbReference>
<dbReference type="Pfam" id="PF00206">
    <property type="entry name" value="Lyase_1"/>
    <property type="match status" value="1"/>
</dbReference>
<evidence type="ECO:0000259" key="2">
    <source>
        <dbReference type="Pfam" id="PF00206"/>
    </source>
</evidence>
<sequence>MKNLALPGNPRYQPKQPQAFFGYDNLFRGVAELEIATLETLGEIGVIPKEEMDLLTPEIKYRLVEAITTTEVDVVEREVTGHDIRAWVRIAQEILPLPLCRWLHLFLTSYDPLDTVRTLQFSRAHQSIVQPQTEQVIRILCGLVRKFAKTVQIGRTHGQHAIPITVGFWLATILSRILWNLEEANRFADRLVGKVSGAVGACNAQMALGITKRCGSVDFEKRVLTKLGLKPARISTQIVPPEPLHYYLFSIVMLTGAFGQLGRDCRHLMRSEIGEIEEPRSKGQVSSSTMGHKRNPVTWEGIVRAYLATKKEFIGGVLETVISDHQRDLEGSGLMRDFPTIVVNLTLQLNALLRVKESVGVSFLEGMVVNEEACKRNLALPGDSILAEPLYIALQMAGYQGDAHKLINEEVMPVFLEQRGASLFQIVRNQLALQGQQSIWNAIPSEVLELFSRGPQAYVGNAEAKALQIADLAEAYLSKAT</sequence>
<dbReference type="InterPro" id="IPR024083">
    <property type="entry name" value="Fumarase/histidase_N"/>
</dbReference>
<keyword evidence="1" id="KW-0456">Lyase</keyword>
<dbReference type="Gene3D" id="1.10.275.10">
    <property type="entry name" value="Fumarase/aspartase (N-terminal domain)"/>
    <property type="match status" value="1"/>
</dbReference>
<comment type="caution">
    <text evidence="3">The sequence shown here is derived from an EMBL/GenBank/DDBJ whole genome shotgun (WGS) entry which is preliminary data.</text>
</comment>
<dbReference type="PANTHER" id="PTHR43172:SF1">
    <property type="entry name" value="ADENYLOSUCCINATE LYASE"/>
    <property type="match status" value="1"/>
</dbReference>
<dbReference type="InterPro" id="IPR000362">
    <property type="entry name" value="Fumarate_lyase_fam"/>
</dbReference>
<dbReference type="PRINTS" id="PR00149">
    <property type="entry name" value="FUMRATELYASE"/>
</dbReference>
<reference evidence="3 4" key="1">
    <citation type="journal article" date="2016" name="Nat. Commun.">
        <title>Thousands of microbial genomes shed light on interconnected biogeochemical processes in an aquifer system.</title>
        <authorList>
            <person name="Anantharaman K."/>
            <person name="Brown C.T."/>
            <person name="Hug L.A."/>
            <person name="Sharon I."/>
            <person name="Castelle C.J."/>
            <person name="Probst A.J."/>
            <person name="Thomas B.C."/>
            <person name="Singh A."/>
            <person name="Wilkins M.J."/>
            <person name="Karaoz U."/>
            <person name="Brodie E.L."/>
            <person name="Williams K.H."/>
            <person name="Hubbard S.S."/>
            <person name="Banfield J.F."/>
        </authorList>
    </citation>
    <scope>NUCLEOTIDE SEQUENCE [LARGE SCALE GENOMIC DNA]</scope>
</reference>
<dbReference type="GO" id="GO:0004018">
    <property type="term" value="F:N6-(1,2-dicarboxyethyl)AMP AMP-lyase (fumarate-forming) activity"/>
    <property type="evidence" value="ECO:0007669"/>
    <property type="project" value="TreeGrafter"/>
</dbReference>
<accession>A0A1G2MSU1</accession>
<dbReference type="CDD" id="cd01595">
    <property type="entry name" value="Adenylsuccinate_lyase_like"/>
    <property type="match status" value="1"/>
</dbReference>